<evidence type="ECO:0000256" key="8">
    <source>
        <dbReference type="ARBA" id="ARBA00023229"/>
    </source>
</evidence>
<evidence type="ECO:0000256" key="3">
    <source>
        <dbReference type="ARBA" id="ARBA00012439"/>
    </source>
</evidence>
<comment type="cofactor">
    <cofactor evidence="1">
        <name>Mg(2+)</name>
        <dbReference type="ChEBI" id="CHEBI:18420"/>
    </cofactor>
</comment>
<dbReference type="EC" id="2.5.1.10" evidence="3"/>
<evidence type="ECO:0000313" key="14">
    <source>
        <dbReference type="Proteomes" id="UP000310506"/>
    </source>
</evidence>
<evidence type="ECO:0000256" key="7">
    <source>
        <dbReference type="ARBA" id="ARBA00022842"/>
    </source>
</evidence>
<accession>A0A4V3TUY9</accession>
<dbReference type="SFLD" id="SFLDS00005">
    <property type="entry name" value="Isoprenoid_Synthase_Type_I"/>
    <property type="match status" value="1"/>
</dbReference>
<dbReference type="Proteomes" id="UP000310506">
    <property type="component" value="Unassembled WGS sequence"/>
</dbReference>
<dbReference type="Pfam" id="PF00348">
    <property type="entry name" value="polyprenyl_synt"/>
    <property type="match status" value="1"/>
</dbReference>
<dbReference type="InterPro" id="IPR000092">
    <property type="entry name" value="Polyprenyl_synt"/>
</dbReference>
<evidence type="ECO:0000256" key="1">
    <source>
        <dbReference type="ARBA" id="ARBA00001946"/>
    </source>
</evidence>
<dbReference type="EMBL" id="SDGV01000017">
    <property type="protein sequence ID" value="THB60859.1"/>
    <property type="molecule type" value="Genomic_DNA"/>
</dbReference>
<comment type="catalytic activity">
    <reaction evidence="11">
        <text>isopentenyl diphosphate + (2E)-geranyl diphosphate = (2E,6E)-farnesyl diphosphate + diphosphate</text>
        <dbReference type="Rhea" id="RHEA:19361"/>
        <dbReference type="ChEBI" id="CHEBI:33019"/>
        <dbReference type="ChEBI" id="CHEBI:58057"/>
        <dbReference type="ChEBI" id="CHEBI:128769"/>
        <dbReference type="ChEBI" id="CHEBI:175763"/>
        <dbReference type="EC" id="2.5.1.10"/>
    </reaction>
</comment>
<organism evidence="13 14">
    <name type="scientific">Vagococcus silagei</name>
    <dbReference type="NCBI Taxonomy" id="2508885"/>
    <lineage>
        <taxon>Bacteria</taxon>
        <taxon>Bacillati</taxon>
        <taxon>Bacillota</taxon>
        <taxon>Bacilli</taxon>
        <taxon>Lactobacillales</taxon>
        <taxon>Enterococcaceae</taxon>
        <taxon>Vagococcus</taxon>
    </lineage>
</organism>
<dbReference type="GO" id="GO:0005737">
    <property type="term" value="C:cytoplasm"/>
    <property type="evidence" value="ECO:0007669"/>
    <property type="project" value="UniProtKB-ARBA"/>
</dbReference>
<protein>
    <recommendedName>
        <fullName evidence="4">Farnesyl diphosphate synthase</fullName>
        <ecNumber evidence="3">2.5.1.10</ecNumber>
    </recommendedName>
    <alternativeName>
        <fullName evidence="10">(2E,6E)-farnesyl diphosphate synthase</fullName>
    </alternativeName>
    <alternativeName>
        <fullName evidence="9">Geranyltranstransferase</fullName>
    </alternativeName>
</protein>
<dbReference type="GO" id="GO:0046872">
    <property type="term" value="F:metal ion binding"/>
    <property type="evidence" value="ECO:0007669"/>
    <property type="project" value="UniProtKB-KW"/>
</dbReference>
<evidence type="ECO:0000256" key="2">
    <source>
        <dbReference type="ARBA" id="ARBA00006706"/>
    </source>
</evidence>
<keyword evidence="14" id="KW-1185">Reference proteome</keyword>
<proteinExistence type="inferred from homology"/>
<dbReference type="SUPFAM" id="SSF48576">
    <property type="entry name" value="Terpenoid synthases"/>
    <property type="match status" value="1"/>
</dbReference>
<dbReference type="SFLD" id="SFLDG01017">
    <property type="entry name" value="Polyprenyl_Transferase_Like"/>
    <property type="match status" value="1"/>
</dbReference>
<dbReference type="InterPro" id="IPR033749">
    <property type="entry name" value="Polyprenyl_synt_CS"/>
</dbReference>
<dbReference type="NCBIfam" id="NF045485">
    <property type="entry name" value="FPPsyn"/>
    <property type="match status" value="1"/>
</dbReference>
<evidence type="ECO:0000256" key="9">
    <source>
        <dbReference type="ARBA" id="ARBA00032380"/>
    </source>
</evidence>
<evidence type="ECO:0000256" key="12">
    <source>
        <dbReference type="RuleBase" id="RU004466"/>
    </source>
</evidence>
<evidence type="ECO:0000313" key="13">
    <source>
        <dbReference type="EMBL" id="THB60859.1"/>
    </source>
</evidence>
<name>A0A4V3TUY9_9ENTE</name>
<keyword evidence="7" id="KW-0460">Magnesium</keyword>
<dbReference type="GO" id="GO:0016114">
    <property type="term" value="P:terpenoid biosynthetic process"/>
    <property type="evidence" value="ECO:0007669"/>
    <property type="project" value="UniProtKB-ARBA"/>
</dbReference>
<keyword evidence="8" id="KW-0414">Isoprene biosynthesis</keyword>
<evidence type="ECO:0000256" key="5">
    <source>
        <dbReference type="ARBA" id="ARBA00022679"/>
    </source>
</evidence>
<dbReference type="PROSITE" id="PS00444">
    <property type="entry name" value="POLYPRENYL_SYNTHASE_2"/>
    <property type="match status" value="1"/>
</dbReference>
<dbReference type="PROSITE" id="PS00723">
    <property type="entry name" value="POLYPRENYL_SYNTHASE_1"/>
    <property type="match status" value="1"/>
</dbReference>
<dbReference type="RefSeq" id="WP_136137106.1">
    <property type="nucleotide sequence ID" value="NZ_SDGV01000017.1"/>
</dbReference>
<dbReference type="InterPro" id="IPR008949">
    <property type="entry name" value="Isoprenoid_synthase_dom_sf"/>
</dbReference>
<dbReference type="FunFam" id="1.10.600.10:FF:000001">
    <property type="entry name" value="Geranylgeranyl diphosphate synthase"/>
    <property type="match status" value="1"/>
</dbReference>
<evidence type="ECO:0000256" key="11">
    <source>
        <dbReference type="ARBA" id="ARBA00049399"/>
    </source>
</evidence>
<dbReference type="CDD" id="cd00685">
    <property type="entry name" value="Trans_IPPS_HT"/>
    <property type="match status" value="1"/>
</dbReference>
<reference evidence="13 14" key="1">
    <citation type="submission" date="2019-01" db="EMBL/GenBank/DDBJ databases">
        <title>Vagococcus silagei sp. nov. isolated from brewer's grain.</title>
        <authorList>
            <person name="Guu J.-R."/>
        </authorList>
    </citation>
    <scope>NUCLEOTIDE SEQUENCE [LARGE SCALE GENOMIC DNA]</scope>
    <source>
        <strain evidence="13 14">2B-2</strain>
    </source>
</reference>
<sequence length="297" mass="32719">MVDFTQFSHNGKQKIDQVMVGFLQKNSSSEELTQSMTYSILAGGKRFRPLLMLATIRSFESNLSESAYQVASALEMAHCYSLIHDDLPAMDNDDLRRGKPTNHKVYGEATAILAGDALLTESFALIAATTLSDEIKIQLIQLFASAAGSNGMIAGQMMDMQNEKKKISLDELKEMHQKKTGALIEFAVKAGCLFCGCDTRTMTLFESFAYHLGIAFQIRDDLLDVLGDEEVIGKKIGMDQEHDKSTYVSLLGVDGAKVEFEDHGKKAAEFLVALKESEAVNDVALLEDILKELMVVI</sequence>
<comment type="similarity">
    <text evidence="2 12">Belongs to the FPP/GGPP synthase family.</text>
</comment>
<dbReference type="GO" id="GO:0004337">
    <property type="term" value="F:(2E,6E)-farnesyl diphosphate synthase activity"/>
    <property type="evidence" value="ECO:0007669"/>
    <property type="project" value="UniProtKB-EC"/>
</dbReference>
<evidence type="ECO:0000256" key="10">
    <source>
        <dbReference type="ARBA" id="ARBA00032873"/>
    </source>
</evidence>
<comment type="caution">
    <text evidence="13">The sequence shown here is derived from an EMBL/GenBank/DDBJ whole genome shotgun (WGS) entry which is preliminary data.</text>
</comment>
<dbReference type="OrthoDB" id="9805316at2"/>
<keyword evidence="5 12" id="KW-0808">Transferase</keyword>
<dbReference type="Gene3D" id="1.10.600.10">
    <property type="entry name" value="Farnesyl Diphosphate Synthase"/>
    <property type="match status" value="1"/>
</dbReference>
<dbReference type="InterPro" id="IPR053378">
    <property type="entry name" value="Prenyl_diphosphate_synthase"/>
</dbReference>
<evidence type="ECO:0000256" key="6">
    <source>
        <dbReference type="ARBA" id="ARBA00022723"/>
    </source>
</evidence>
<dbReference type="AlphaFoldDB" id="A0A4V3TUY9"/>
<gene>
    <name evidence="13" type="ORF">ESZ54_07790</name>
</gene>
<dbReference type="PANTHER" id="PTHR43281:SF1">
    <property type="entry name" value="FARNESYL DIPHOSPHATE SYNTHASE"/>
    <property type="match status" value="1"/>
</dbReference>
<evidence type="ECO:0000256" key="4">
    <source>
        <dbReference type="ARBA" id="ARBA00015100"/>
    </source>
</evidence>
<keyword evidence="6" id="KW-0479">Metal-binding</keyword>
<dbReference type="PANTHER" id="PTHR43281">
    <property type="entry name" value="FARNESYL DIPHOSPHATE SYNTHASE"/>
    <property type="match status" value="1"/>
</dbReference>